<name>A0A2S7WA41_9FLAO</name>
<feature type="transmembrane region" description="Helical" evidence="1">
    <location>
        <begin position="117"/>
        <end position="136"/>
    </location>
</feature>
<reference evidence="2 3" key="1">
    <citation type="submission" date="2016-12" db="EMBL/GenBank/DDBJ databases">
        <title>Trade-off between light-utilization and light-protection in marine flavobacteria.</title>
        <authorList>
            <person name="Kumagai Y."/>
            <person name="Yoshizawa S."/>
            <person name="Kogure K."/>
            <person name="Iwasaki W."/>
        </authorList>
    </citation>
    <scope>NUCLEOTIDE SEQUENCE [LARGE SCALE GENOMIC DNA]</scope>
    <source>
        <strain evidence="2 3">KCTC 22729</strain>
    </source>
</reference>
<proteinExistence type="predicted"/>
<evidence type="ECO:0000256" key="1">
    <source>
        <dbReference type="SAM" id="Phobius"/>
    </source>
</evidence>
<gene>
    <name evidence="2" type="ORF">BTO13_04185</name>
</gene>
<comment type="caution">
    <text evidence="2">The sequence shown here is derived from an EMBL/GenBank/DDBJ whole genome shotgun (WGS) entry which is preliminary data.</text>
</comment>
<dbReference type="RefSeq" id="WP_226742933.1">
    <property type="nucleotide sequence ID" value="NZ_CP150662.1"/>
</dbReference>
<keyword evidence="3" id="KW-1185">Reference proteome</keyword>
<sequence>MDIKALQIIAEINTNSQLQQRVDQFENLLSELRKKALTESLVVAINKMIDEINGVTTEKELQKVLRKMPSRLMQQVEKEAKIVPKFYYRNLWMALGMSAFGIPMGVVFGLILKNMAFLGIGLPIGMSIGIAVGTAMDKKALDEGRQLDIVIK</sequence>
<organism evidence="2 3">
    <name type="scientific">Polaribacter gangjinensis</name>
    <dbReference type="NCBI Taxonomy" id="574710"/>
    <lineage>
        <taxon>Bacteria</taxon>
        <taxon>Pseudomonadati</taxon>
        <taxon>Bacteroidota</taxon>
        <taxon>Flavobacteriia</taxon>
        <taxon>Flavobacteriales</taxon>
        <taxon>Flavobacteriaceae</taxon>
    </lineage>
</organism>
<feature type="transmembrane region" description="Helical" evidence="1">
    <location>
        <begin position="91"/>
        <end position="111"/>
    </location>
</feature>
<keyword evidence="1" id="KW-0812">Transmembrane</keyword>
<dbReference type="EMBL" id="MSCL01000001">
    <property type="protein sequence ID" value="PQJ74510.1"/>
    <property type="molecule type" value="Genomic_DNA"/>
</dbReference>
<dbReference type="Proteomes" id="UP000237608">
    <property type="component" value="Unassembled WGS sequence"/>
</dbReference>
<accession>A0A2S7WA41</accession>
<dbReference type="AlphaFoldDB" id="A0A2S7WA41"/>
<evidence type="ECO:0000313" key="2">
    <source>
        <dbReference type="EMBL" id="PQJ74510.1"/>
    </source>
</evidence>
<keyword evidence="1" id="KW-0472">Membrane</keyword>
<evidence type="ECO:0000313" key="3">
    <source>
        <dbReference type="Proteomes" id="UP000237608"/>
    </source>
</evidence>
<keyword evidence="1" id="KW-1133">Transmembrane helix</keyword>
<protein>
    <submittedName>
        <fullName evidence="2">Uncharacterized protein</fullName>
    </submittedName>
</protein>